<evidence type="ECO:0000256" key="2">
    <source>
        <dbReference type="ARBA" id="ARBA00007104"/>
    </source>
</evidence>
<evidence type="ECO:0000256" key="1">
    <source>
        <dbReference type="ARBA" id="ARBA00004479"/>
    </source>
</evidence>
<comment type="subcellular location">
    <subcellularLocation>
        <location evidence="7">Endomembrane system</location>
        <topology evidence="7">Single-pass membrane protein</topology>
    </subcellularLocation>
    <subcellularLocation>
        <location evidence="1">Membrane</location>
        <topology evidence="1">Single-pass type I membrane protein</topology>
    </subcellularLocation>
</comment>
<evidence type="ECO:0000313" key="11">
    <source>
        <dbReference type="EMBL" id="KAK7827921.1"/>
    </source>
</evidence>
<protein>
    <submittedName>
        <fullName evidence="11">Transmembrane emp24 domain-containing protein p24beta3</fullName>
    </submittedName>
</protein>
<dbReference type="Proteomes" id="UP000237347">
    <property type="component" value="Unassembled WGS sequence"/>
</dbReference>
<evidence type="ECO:0000313" key="12">
    <source>
        <dbReference type="Proteomes" id="UP000237347"/>
    </source>
</evidence>
<dbReference type="EMBL" id="PKMF04000513">
    <property type="protein sequence ID" value="KAK7827921.1"/>
    <property type="molecule type" value="Genomic_DNA"/>
</dbReference>
<feature type="transmembrane region" description="Helical" evidence="8">
    <location>
        <begin position="178"/>
        <end position="199"/>
    </location>
</feature>
<keyword evidence="3 8" id="KW-0812">Transmembrane</keyword>
<evidence type="ECO:0000256" key="6">
    <source>
        <dbReference type="ARBA" id="ARBA00023136"/>
    </source>
</evidence>
<evidence type="ECO:0000256" key="5">
    <source>
        <dbReference type="ARBA" id="ARBA00022989"/>
    </source>
</evidence>
<comment type="caution">
    <text evidence="11">The sequence shown here is derived from an EMBL/GenBank/DDBJ whole genome shotgun (WGS) entry which is preliminary data.</text>
</comment>
<dbReference type="PROSITE" id="PS50866">
    <property type="entry name" value="GOLD"/>
    <property type="match status" value="2"/>
</dbReference>
<accession>A0AAW0JP60</accession>
<sequence length="423" mass="48140">MEVRSQKKPWVVMVMVLLSLTGKISSLSVTVNEVECVYEYVLYEGDTVSGNFVVVDHDIFWSSDHPGIDFTVTSPAGNVVQTFKGVSGEKFDFKAPRSGMYKFCFHNPYSTPETVSFYIHVGHIPNEHDLAKDEHLDPVNVKIAELREALESVTAEQKYLKARDTRHRHTNESTRKRVIFYTVGEYLMLAIASALQVIYIRQLFSKSVGYNRVRSQKNPWVVMVMVLLSLTGKISSLSVTVNEVECVYEYVLYEGDTVSGNFVVVDHDIFWSSDHPGIDFTVTSPAGNLVQTFKGVSGEKFDFKAPRSGMYKFCFHNPYSTPETVSFYIHVGHIPNEHDLAKDEHLDPVNVKIAELREALESVTAEQKYLKARDTRHRHTNESTRKRVIFYTVGEYLMLAIASALQVIYIRQLFSKSVGYNRV</sequence>
<dbReference type="InterPro" id="IPR036598">
    <property type="entry name" value="GOLD_dom_sf"/>
</dbReference>
<dbReference type="GO" id="GO:0012505">
    <property type="term" value="C:endomembrane system"/>
    <property type="evidence" value="ECO:0007669"/>
    <property type="project" value="UniProtKB-SubCell"/>
</dbReference>
<reference evidence="11 12" key="1">
    <citation type="journal article" date="2018" name="Sci. Data">
        <title>The draft genome sequence of cork oak.</title>
        <authorList>
            <person name="Ramos A.M."/>
            <person name="Usie A."/>
            <person name="Barbosa P."/>
            <person name="Barros P.M."/>
            <person name="Capote T."/>
            <person name="Chaves I."/>
            <person name="Simoes F."/>
            <person name="Abreu I."/>
            <person name="Carrasquinho I."/>
            <person name="Faro C."/>
            <person name="Guimaraes J.B."/>
            <person name="Mendonca D."/>
            <person name="Nobrega F."/>
            <person name="Rodrigues L."/>
            <person name="Saibo N.J.M."/>
            <person name="Varela M.C."/>
            <person name="Egas C."/>
            <person name="Matos J."/>
            <person name="Miguel C.M."/>
            <person name="Oliveira M.M."/>
            <person name="Ricardo C.P."/>
            <person name="Goncalves S."/>
        </authorList>
    </citation>
    <scope>NUCLEOTIDE SEQUENCE [LARGE SCALE GENOMIC DNA]</scope>
    <source>
        <strain evidence="12">cv. HL8</strain>
    </source>
</reference>
<dbReference type="GO" id="GO:0016020">
    <property type="term" value="C:membrane"/>
    <property type="evidence" value="ECO:0007669"/>
    <property type="project" value="UniProtKB-SubCell"/>
</dbReference>
<gene>
    <name evidence="11" type="ORF">CFP56_030786</name>
</gene>
<evidence type="ECO:0000256" key="7">
    <source>
        <dbReference type="ARBA" id="ARBA00037847"/>
    </source>
</evidence>
<organism evidence="11 12">
    <name type="scientific">Quercus suber</name>
    <name type="common">Cork oak</name>
    <dbReference type="NCBI Taxonomy" id="58331"/>
    <lineage>
        <taxon>Eukaryota</taxon>
        <taxon>Viridiplantae</taxon>
        <taxon>Streptophyta</taxon>
        <taxon>Embryophyta</taxon>
        <taxon>Tracheophyta</taxon>
        <taxon>Spermatophyta</taxon>
        <taxon>Magnoliopsida</taxon>
        <taxon>eudicotyledons</taxon>
        <taxon>Gunneridae</taxon>
        <taxon>Pentapetalae</taxon>
        <taxon>rosids</taxon>
        <taxon>fabids</taxon>
        <taxon>Fagales</taxon>
        <taxon>Fagaceae</taxon>
        <taxon>Quercus</taxon>
    </lineage>
</organism>
<feature type="chain" id="PRO_5043609245" evidence="9">
    <location>
        <begin position="27"/>
        <end position="423"/>
    </location>
</feature>
<keyword evidence="6 8" id="KW-0472">Membrane</keyword>
<keyword evidence="5 8" id="KW-1133">Transmembrane helix</keyword>
<dbReference type="SUPFAM" id="SSF101576">
    <property type="entry name" value="Supernatant protein factor (SPF), C-terminal domain"/>
    <property type="match status" value="2"/>
</dbReference>
<proteinExistence type="inferred from homology"/>
<feature type="signal peptide" evidence="9">
    <location>
        <begin position="1"/>
        <end position="26"/>
    </location>
</feature>
<feature type="transmembrane region" description="Helical" evidence="8">
    <location>
        <begin position="388"/>
        <end position="410"/>
    </location>
</feature>
<evidence type="ECO:0000256" key="4">
    <source>
        <dbReference type="ARBA" id="ARBA00022729"/>
    </source>
</evidence>
<dbReference type="Pfam" id="PF01105">
    <property type="entry name" value="EMP24_GP25L"/>
    <property type="match status" value="2"/>
</dbReference>
<dbReference type="SMART" id="SM01190">
    <property type="entry name" value="EMP24_GP25L"/>
    <property type="match status" value="2"/>
</dbReference>
<name>A0AAW0JP60_QUESU</name>
<dbReference type="AlphaFoldDB" id="A0AAW0JP60"/>
<feature type="domain" description="GOLD" evidence="10">
    <location>
        <begin position="244"/>
        <end position="331"/>
    </location>
</feature>
<feature type="domain" description="GOLD" evidence="10">
    <location>
        <begin position="34"/>
        <end position="121"/>
    </location>
</feature>
<keyword evidence="4 9" id="KW-0732">Signal</keyword>
<evidence type="ECO:0000256" key="9">
    <source>
        <dbReference type="SAM" id="SignalP"/>
    </source>
</evidence>
<evidence type="ECO:0000256" key="3">
    <source>
        <dbReference type="ARBA" id="ARBA00022692"/>
    </source>
</evidence>
<dbReference type="InterPro" id="IPR009038">
    <property type="entry name" value="GOLD_dom"/>
</dbReference>
<dbReference type="PANTHER" id="PTHR22811">
    <property type="entry name" value="TRANSMEMBRANE EMP24 DOMAIN-CONTAINING PROTEIN"/>
    <property type="match status" value="1"/>
</dbReference>
<feature type="transmembrane region" description="Helical" evidence="8">
    <location>
        <begin position="220"/>
        <end position="239"/>
    </location>
</feature>
<evidence type="ECO:0000259" key="10">
    <source>
        <dbReference type="PROSITE" id="PS50866"/>
    </source>
</evidence>
<comment type="similarity">
    <text evidence="2">Belongs to the EMP24/GP25L family.</text>
</comment>
<keyword evidence="12" id="KW-1185">Reference proteome</keyword>
<evidence type="ECO:0000256" key="8">
    <source>
        <dbReference type="SAM" id="Phobius"/>
    </source>
</evidence>
<dbReference type="InterPro" id="IPR015720">
    <property type="entry name" value="Emp24-like"/>
</dbReference>